<name>A0ABQ1KG91_9GAMM</name>
<dbReference type="Proteomes" id="UP000629025">
    <property type="component" value="Unassembled WGS sequence"/>
</dbReference>
<dbReference type="InterPro" id="IPR009367">
    <property type="entry name" value="Elm1-like"/>
</dbReference>
<reference evidence="2" key="1">
    <citation type="journal article" date="2019" name="Int. J. Syst. Evol. Microbiol.">
        <title>The Global Catalogue of Microorganisms (GCM) 10K type strain sequencing project: providing services to taxonomists for standard genome sequencing and annotation.</title>
        <authorList>
            <consortium name="The Broad Institute Genomics Platform"/>
            <consortium name="The Broad Institute Genome Sequencing Center for Infectious Disease"/>
            <person name="Wu L."/>
            <person name="Ma J."/>
        </authorList>
    </citation>
    <scope>NUCLEOTIDE SEQUENCE [LARGE SCALE GENOMIC DNA]</scope>
    <source>
        <strain evidence="2">CGMCC 1.15341</strain>
    </source>
</reference>
<evidence type="ECO:0000313" key="2">
    <source>
        <dbReference type="Proteomes" id="UP000629025"/>
    </source>
</evidence>
<keyword evidence="2" id="KW-1185">Reference proteome</keyword>
<evidence type="ECO:0008006" key="3">
    <source>
        <dbReference type="Google" id="ProtNLM"/>
    </source>
</evidence>
<comment type="caution">
    <text evidence="1">The sequence shown here is derived from an EMBL/GenBank/DDBJ whole genome shotgun (WGS) entry which is preliminary data.</text>
</comment>
<protein>
    <recommendedName>
        <fullName evidence="3">Fission protein ELM1</fullName>
    </recommendedName>
</protein>
<evidence type="ECO:0000313" key="1">
    <source>
        <dbReference type="EMBL" id="GGB97394.1"/>
    </source>
</evidence>
<sequence>MAIHILILDEGSPGHCAQSEGIVDLLERHGLVIQREKIRLRNRLPGVFRGVMRKLLAIPAARLSEACLTLSSVLESQPTARPDLIISSGGKSAFASLVLKRRYQAGNIFVGVPEPFPDRWFDLIVSPTRRDYRTASVVSGLIPNSVTPERVAAAGEDYWQQRMPAAPCWALLIGADSKSHHYSDADWQGLVDGVNALSQRLGIRWLITTSRRTSPDVEQLLDEGLDRANLVELVLYNREPKRVMMPFLAAAQRVLVTQDSLTMASEALCSGRPVTLLTPSELRIDKGSYFEEIVNGFRRLQGVQPCALTQLADYQPDAIASEAPTGLDRLGGELVDLVTEIVGEASGTGTGLTS</sequence>
<accession>A0ABQ1KG91</accession>
<organism evidence="1 2">
    <name type="scientific">Marinobacterium zhoushanense</name>
    <dbReference type="NCBI Taxonomy" id="1679163"/>
    <lineage>
        <taxon>Bacteria</taxon>
        <taxon>Pseudomonadati</taxon>
        <taxon>Pseudomonadota</taxon>
        <taxon>Gammaproteobacteria</taxon>
        <taxon>Oceanospirillales</taxon>
        <taxon>Oceanospirillaceae</taxon>
        <taxon>Marinobacterium</taxon>
    </lineage>
</organism>
<dbReference type="EMBL" id="BMIJ01000005">
    <property type="protein sequence ID" value="GGB97394.1"/>
    <property type="molecule type" value="Genomic_DNA"/>
</dbReference>
<dbReference type="Pfam" id="PF06258">
    <property type="entry name" value="Mito_fiss_Elm1"/>
    <property type="match status" value="1"/>
</dbReference>
<proteinExistence type="predicted"/>
<dbReference type="RefSeq" id="WP_188748707.1">
    <property type="nucleotide sequence ID" value="NZ_BMIJ01000005.1"/>
</dbReference>
<gene>
    <name evidence="1" type="ORF">GCM10011352_24390</name>
</gene>